<keyword evidence="2" id="KW-1185">Reference proteome</keyword>
<evidence type="ECO:0000313" key="2">
    <source>
        <dbReference type="Proteomes" id="UP000759537"/>
    </source>
</evidence>
<reference evidence="1" key="2">
    <citation type="journal article" date="2020" name="Nat. Commun.">
        <title>Large-scale genome sequencing of mycorrhizal fungi provides insights into the early evolution of symbiotic traits.</title>
        <authorList>
            <person name="Miyauchi S."/>
            <person name="Kiss E."/>
            <person name="Kuo A."/>
            <person name="Drula E."/>
            <person name="Kohler A."/>
            <person name="Sanchez-Garcia M."/>
            <person name="Morin E."/>
            <person name="Andreopoulos B."/>
            <person name="Barry K.W."/>
            <person name="Bonito G."/>
            <person name="Buee M."/>
            <person name="Carver A."/>
            <person name="Chen C."/>
            <person name="Cichocki N."/>
            <person name="Clum A."/>
            <person name="Culley D."/>
            <person name="Crous P.W."/>
            <person name="Fauchery L."/>
            <person name="Girlanda M."/>
            <person name="Hayes R.D."/>
            <person name="Keri Z."/>
            <person name="LaButti K."/>
            <person name="Lipzen A."/>
            <person name="Lombard V."/>
            <person name="Magnuson J."/>
            <person name="Maillard F."/>
            <person name="Murat C."/>
            <person name="Nolan M."/>
            <person name="Ohm R.A."/>
            <person name="Pangilinan J."/>
            <person name="Pereira M.F."/>
            <person name="Perotto S."/>
            <person name="Peter M."/>
            <person name="Pfister S."/>
            <person name="Riley R."/>
            <person name="Sitrit Y."/>
            <person name="Stielow J.B."/>
            <person name="Szollosi G."/>
            <person name="Zifcakova L."/>
            <person name="Stursova M."/>
            <person name="Spatafora J.W."/>
            <person name="Tedersoo L."/>
            <person name="Vaario L.M."/>
            <person name="Yamada A."/>
            <person name="Yan M."/>
            <person name="Wang P."/>
            <person name="Xu J."/>
            <person name="Bruns T."/>
            <person name="Baldrian P."/>
            <person name="Vilgalys R."/>
            <person name="Dunand C."/>
            <person name="Henrissat B."/>
            <person name="Grigoriev I.V."/>
            <person name="Hibbett D."/>
            <person name="Nagy L.G."/>
            <person name="Martin F.M."/>
        </authorList>
    </citation>
    <scope>NUCLEOTIDE SEQUENCE</scope>
    <source>
        <strain evidence="1">Prilba</strain>
    </source>
</reference>
<sequence>MAHYSIFREELAIAYPTYGNALWEPDPGGQYNAVEVGDVGFIRRGYFQRLFNVLHPKDHPSHRNPSFVPEDHQQLETIPDHIVKNEIRTGSRQNSLHFCSQYVTLESRGRGTSAAGPEDDSEVTFSCYGKQGALLSLPVPAQGEDTVAFGDFGKWMIKHIDAWFAFARGLGLGINRMEDIILVTGRHLTKSWVNVAFTQRRRDSGVSFDVQVSNHGHVALEQQYVHGGDLKLGPTGRDLPENQCIFIRGFRVVRILGMWPRLRGQAGPAPDAGDHEPEFDTHLELIGVPTDSNVKRSRLSLPNLSLIFRKVSGSPSRSVTIYR</sequence>
<dbReference type="Proteomes" id="UP000759537">
    <property type="component" value="Unassembled WGS sequence"/>
</dbReference>
<dbReference type="EMBL" id="WHVB01000003">
    <property type="protein sequence ID" value="KAF8484516.1"/>
    <property type="molecule type" value="Genomic_DNA"/>
</dbReference>
<evidence type="ECO:0000313" key="1">
    <source>
        <dbReference type="EMBL" id="KAF8484516.1"/>
    </source>
</evidence>
<comment type="caution">
    <text evidence="1">The sequence shown here is derived from an EMBL/GenBank/DDBJ whole genome shotgun (WGS) entry which is preliminary data.</text>
</comment>
<name>A0A9P5TC90_9AGAM</name>
<dbReference type="AlphaFoldDB" id="A0A9P5TC90"/>
<reference evidence="1" key="1">
    <citation type="submission" date="2019-10" db="EMBL/GenBank/DDBJ databases">
        <authorList>
            <consortium name="DOE Joint Genome Institute"/>
            <person name="Kuo A."/>
            <person name="Miyauchi S."/>
            <person name="Kiss E."/>
            <person name="Drula E."/>
            <person name="Kohler A."/>
            <person name="Sanchez-Garcia M."/>
            <person name="Andreopoulos B."/>
            <person name="Barry K.W."/>
            <person name="Bonito G."/>
            <person name="Buee M."/>
            <person name="Carver A."/>
            <person name="Chen C."/>
            <person name="Cichocki N."/>
            <person name="Clum A."/>
            <person name="Culley D."/>
            <person name="Crous P.W."/>
            <person name="Fauchery L."/>
            <person name="Girlanda M."/>
            <person name="Hayes R."/>
            <person name="Keri Z."/>
            <person name="LaButti K."/>
            <person name="Lipzen A."/>
            <person name="Lombard V."/>
            <person name="Magnuson J."/>
            <person name="Maillard F."/>
            <person name="Morin E."/>
            <person name="Murat C."/>
            <person name="Nolan M."/>
            <person name="Ohm R."/>
            <person name="Pangilinan J."/>
            <person name="Pereira M."/>
            <person name="Perotto S."/>
            <person name="Peter M."/>
            <person name="Riley R."/>
            <person name="Sitrit Y."/>
            <person name="Stielow B."/>
            <person name="Szollosi G."/>
            <person name="Zifcakova L."/>
            <person name="Stursova M."/>
            <person name="Spatafora J.W."/>
            <person name="Tedersoo L."/>
            <person name="Vaario L.-M."/>
            <person name="Yamada A."/>
            <person name="Yan M."/>
            <person name="Wang P."/>
            <person name="Xu J."/>
            <person name="Bruns T."/>
            <person name="Baldrian P."/>
            <person name="Vilgalys R."/>
            <person name="Henrissat B."/>
            <person name="Grigoriev I.V."/>
            <person name="Hibbett D."/>
            <person name="Nagy L.G."/>
            <person name="Martin F.M."/>
        </authorList>
    </citation>
    <scope>NUCLEOTIDE SEQUENCE</scope>
    <source>
        <strain evidence="1">Prilba</strain>
    </source>
</reference>
<gene>
    <name evidence="1" type="ORF">DFH94DRAFT_235870</name>
</gene>
<dbReference type="OrthoDB" id="3222453at2759"/>
<accession>A0A9P5TC90</accession>
<protein>
    <submittedName>
        <fullName evidence="1">Uncharacterized protein</fullName>
    </submittedName>
</protein>
<organism evidence="1 2">
    <name type="scientific">Russula ochroleuca</name>
    <dbReference type="NCBI Taxonomy" id="152965"/>
    <lineage>
        <taxon>Eukaryota</taxon>
        <taxon>Fungi</taxon>
        <taxon>Dikarya</taxon>
        <taxon>Basidiomycota</taxon>
        <taxon>Agaricomycotina</taxon>
        <taxon>Agaricomycetes</taxon>
        <taxon>Russulales</taxon>
        <taxon>Russulaceae</taxon>
        <taxon>Russula</taxon>
    </lineage>
</organism>
<proteinExistence type="predicted"/>